<dbReference type="Proteomes" id="UP001431783">
    <property type="component" value="Unassembled WGS sequence"/>
</dbReference>
<dbReference type="InterPro" id="IPR010562">
    <property type="entry name" value="Haemolymph_juvenile_hormone-bd"/>
</dbReference>
<evidence type="ECO:0000313" key="2">
    <source>
        <dbReference type="EMBL" id="KAK9874614.1"/>
    </source>
</evidence>
<name>A0AAW1U1T3_9CUCU</name>
<comment type="caution">
    <text evidence="2">The sequence shown here is derived from an EMBL/GenBank/DDBJ whole genome shotgun (WGS) entry which is preliminary data.</text>
</comment>
<dbReference type="Gene3D" id="3.15.10.30">
    <property type="entry name" value="Haemolymph juvenile hormone binding protein"/>
    <property type="match status" value="2"/>
</dbReference>
<feature type="signal peptide" evidence="1">
    <location>
        <begin position="1"/>
        <end position="27"/>
    </location>
</feature>
<reference evidence="2 3" key="1">
    <citation type="submission" date="2023-03" db="EMBL/GenBank/DDBJ databases">
        <title>Genome insight into feeding habits of ladybird beetles.</title>
        <authorList>
            <person name="Li H.-S."/>
            <person name="Huang Y.-H."/>
            <person name="Pang H."/>
        </authorList>
    </citation>
    <scope>NUCLEOTIDE SEQUENCE [LARGE SCALE GENOMIC DNA]</scope>
    <source>
        <strain evidence="2">SYSU_2023b</strain>
        <tissue evidence="2">Whole body</tissue>
    </source>
</reference>
<dbReference type="EMBL" id="JARQZJ010000032">
    <property type="protein sequence ID" value="KAK9874614.1"/>
    <property type="molecule type" value="Genomic_DNA"/>
</dbReference>
<accession>A0AAW1U1T3</accession>
<sequence>MLCFEIKMITLVSLLPLVFFIEGYAAAEKELPTYIKKCLMKNRECVMKSSNDAIPFIVKGDPEYKVPNMQPLQVSFISLINTPQLTLNLSNLEIFGLEEAKMTDFMVDEVHDMHFTLVLSIPNTTIKGEYSVSGQVLVLPIRGNGNFSMSLRDQVNKLLNENWSVLVTEFGPGISSVVTKTIQRIFNVIARKVPARNVFISE</sequence>
<dbReference type="PANTHER" id="PTHR11008:SF41">
    <property type="entry name" value="RE70318P"/>
    <property type="match status" value="1"/>
</dbReference>
<keyword evidence="3" id="KW-1185">Reference proteome</keyword>
<dbReference type="PANTHER" id="PTHR11008">
    <property type="entry name" value="PROTEIN TAKEOUT-LIKE PROTEIN"/>
    <property type="match status" value="1"/>
</dbReference>
<dbReference type="SMART" id="SM00700">
    <property type="entry name" value="JHBP"/>
    <property type="match status" value="1"/>
</dbReference>
<dbReference type="AlphaFoldDB" id="A0AAW1U1T3"/>
<dbReference type="Pfam" id="PF06585">
    <property type="entry name" value="JHBP"/>
    <property type="match status" value="1"/>
</dbReference>
<organism evidence="2 3">
    <name type="scientific">Henosepilachna vigintioctopunctata</name>
    <dbReference type="NCBI Taxonomy" id="420089"/>
    <lineage>
        <taxon>Eukaryota</taxon>
        <taxon>Metazoa</taxon>
        <taxon>Ecdysozoa</taxon>
        <taxon>Arthropoda</taxon>
        <taxon>Hexapoda</taxon>
        <taxon>Insecta</taxon>
        <taxon>Pterygota</taxon>
        <taxon>Neoptera</taxon>
        <taxon>Endopterygota</taxon>
        <taxon>Coleoptera</taxon>
        <taxon>Polyphaga</taxon>
        <taxon>Cucujiformia</taxon>
        <taxon>Coccinelloidea</taxon>
        <taxon>Coccinellidae</taxon>
        <taxon>Epilachninae</taxon>
        <taxon>Epilachnini</taxon>
        <taxon>Henosepilachna</taxon>
    </lineage>
</organism>
<gene>
    <name evidence="2" type="ORF">WA026_005444</name>
</gene>
<evidence type="ECO:0000256" key="1">
    <source>
        <dbReference type="SAM" id="SignalP"/>
    </source>
</evidence>
<protein>
    <submittedName>
        <fullName evidence="2">Uncharacterized protein</fullName>
    </submittedName>
</protein>
<dbReference type="InterPro" id="IPR038606">
    <property type="entry name" value="To_sf"/>
</dbReference>
<evidence type="ECO:0000313" key="3">
    <source>
        <dbReference type="Proteomes" id="UP001431783"/>
    </source>
</evidence>
<feature type="chain" id="PRO_5043968421" evidence="1">
    <location>
        <begin position="28"/>
        <end position="202"/>
    </location>
</feature>
<proteinExistence type="predicted"/>
<keyword evidence="1" id="KW-0732">Signal</keyword>